<dbReference type="InterPro" id="IPR043171">
    <property type="entry name" value="Ap4A_phos1/2-like"/>
</dbReference>
<feature type="domain" description="Ap4A phosphorylase 1/2 N-terminal" evidence="2">
    <location>
        <begin position="11"/>
        <end position="169"/>
    </location>
</feature>
<dbReference type="STRING" id="1076935.U4L5G1"/>
<gene>
    <name evidence="3" type="ORF">PCON_11856</name>
</gene>
<dbReference type="OrthoDB" id="10267950at2759"/>
<dbReference type="eggNOG" id="ENOG502QRAQ">
    <property type="taxonomic scope" value="Eukaryota"/>
</dbReference>
<evidence type="ECO:0000313" key="4">
    <source>
        <dbReference type="Proteomes" id="UP000018144"/>
    </source>
</evidence>
<keyword evidence="4" id="KW-1185">Reference proteome</keyword>
<dbReference type="InterPro" id="IPR045759">
    <property type="entry name" value="Ap4A_phos1/2_N"/>
</dbReference>
<proteinExistence type="predicted"/>
<dbReference type="PANTHER" id="PTHR38420:SF3">
    <property type="entry name" value="5',5'''-P-1,P-4-TETRAPHOSPHATE PHOSPHORYLASE 2"/>
    <property type="match status" value="1"/>
</dbReference>
<dbReference type="SUPFAM" id="SSF54197">
    <property type="entry name" value="HIT-like"/>
    <property type="match status" value="1"/>
</dbReference>
<name>U4L5G1_PYROM</name>
<dbReference type="GO" id="GO:0009117">
    <property type="term" value="P:nucleotide metabolic process"/>
    <property type="evidence" value="ECO:0007669"/>
    <property type="project" value="InterPro"/>
</dbReference>
<dbReference type="InterPro" id="IPR009163">
    <property type="entry name" value="Ap4A_phos1/2"/>
</dbReference>
<dbReference type="GO" id="GO:0003877">
    <property type="term" value="F:ATP:ADP adenylyltransferase activity"/>
    <property type="evidence" value="ECO:0007669"/>
    <property type="project" value="InterPro"/>
</dbReference>
<reference evidence="3 4" key="1">
    <citation type="journal article" date="2013" name="PLoS Genet.">
        <title>The genome and development-dependent transcriptomes of Pyronema confluens: a window into fungal evolution.</title>
        <authorList>
            <person name="Traeger S."/>
            <person name="Altegoer F."/>
            <person name="Freitag M."/>
            <person name="Gabaldon T."/>
            <person name="Kempken F."/>
            <person name="Kumar A."/>
            <person name="Marcet-Houben M."/>
            <person name="Poggeler S."/>
            <person name="Stajich J.E."/>
            <person name="Nowrousian M."/>
        </authorList>
    </citation>
    <scope>NUCLEOTIDE SEQUENCE [LARGE SCALE GENOMIC DNA]</scope>
    <source>
        <strain evidence="4">CBS 100304</strain>
        <tissue evidence="3">Vegetative mycelium</tissue>
    </source>
</reference>
<dbReference type="OMA" id="DPFENPP"/>
<organism evidence="3 4">
    <name type="scientific">Pyronema omphalodes (strain CBS 100304)</name>
    <name type="common">Pyronema confluens</name>
    <dbReference type="NCBI Taxonomy" id="1076935"/>
    <lineage>
        <taxon>Eukaryota</taxon>
        <taxon>Fungi</taxon>
        <taxon>Dikarya</taxon>
        <taxon>Ascomycota</taxon>
        <taxon>Pezizomycotina</taxon>
        <taxon>Pezizomycetes</taxon>
        <taxon>Pezizales</taxon>
        <taxon>Pyronemataceae</taxon>
        <taxon>Pyronema</taxon>
    </lineage>
</organism>
<dbReference type="InterPro" id="IPR019200">
    <property type="entry name" value="ATP_adenylylTrfase_C"/>
</dbReference>
<dbReference type="GO" id="GO:0005524">
    <property type="term" value="F:ATP binding"/>
    <property type="evidence" value="ECO:0007669"/>
    <property type="project" value="InterPro"/>
</dbReference>
<dbReference type="Gene3D" id="3.30.428.70">
    <property type="match status" value="1"/>
</dbReference>
<dbReference type="EMBL" id="HF935693">
    <property type="protein sequence ID" value="CCX12262.1"/>
    <property type="molecule type" value="Genomic_DNA"/>
</dbReference>
<dbReference type="InterPro" id="IPR036265">
    <property type="entry name" value="HIT-like_sf"/>
</dbReference>
<dbReference type="PANTHER" id="PTHR38420">
    <property type="entry name" value="AP-4-A PHOSPHORYLASE II"/>
    <property type="match status" value="1"/>
</dbReference>
<dbReference type="Pfam" id="PF09830">
    <property type="entry name" value="ATP_transf"/>
    <property type="match status" value="1"/>
</dbReference>
<dbReference type="Pfam" id="PF19327">
    <property type="entry name" value="Ap4A_phos_N"/>
    <property type="match status" value="1"/>
</dbReference>
<protein>
    <submittedName>
        <fullName evidence="3">Similar to 5&amp;apos acc. no. P22108</fullName>
    </submittedName>
</protein>
<dbReference type="AlphaFoldDB" id="U4L5G1"/>
<accession>U4L5G1</accession>
<evidence type="ECO:0000259" key="1">
    <source>
        <dbReference type="Pfam" id="PF09830"/>
    </source>
</evidence>
<feature type="domain" description="ATP adenylyltransferase C-terminal" evidence="1">
    <location>
        <begin position="204"/>
        <end position="302"/>
    </location>
</feature>
<evidence type="ECO:0000259" key="2">
    <source>
        <dbReference type="Pfam" id="PF19327"/>
    </source>
</evidence>
<dbReference type="Proteomes" id="UP000018144">
    <property type="component" value="Unassembled WGS sequence"/>
</dbReference>
<sequence>MSAPTIIPTIPANLPRQISITYATALSRGALVFTQTASVTPIPVGSSTFNLRYCPSLANKPTAPNPDTLTVLPNPFLPPFAPLLVASLPGYNIVLNRFPVVAHHFLLCTSEFEPQSTPLRDADVKMVYRVLESWAGDKKLFGFFNCGERSGASQPHRHVQFFPVANSKEMLYDQCPEAPAAPAMEDRRGSRDMSVQPAPWVHPGVPFKSYCFRIKSEDEAVHAYKRLMETAAEILDRNEGSYNLGVTKEWMVLLPRTQAEVDWVGINGTVLAGEVMVKREEEWDVFTDEGALEKALKQIGVPQE</sequence>
<evidence type="ECO:0000313" key="3">
    <source>
        <dbReference type="EMBL" id="CCX12262.1"/>
    </source>
</evidence>